<dbReference type="AlphaFoldDB" id="A0A0P7Y582"/>
<dbReference type="PATRIC" id="fig|1653334.4.peg.3142"/>
<dbReference type="Pfam" id="PF06945">
    <property type="entry name" value="DUF1289"/>
    <property type="match status" value="1"/>
</dbReference>
<dbReference type="InterPro" id="IPR010710">
    <property type="entry name" value="DUF1289"/>
</dbReference>
<accession>A0A0P7Y582</accession>
<dbReference type="EMBL" id="LJSX01000003">
    <property type="protein sequence ID" value="KPQ12088.1"/>
    <property type="molecule type" value="Genomic_DNA"/>
</dbReference>
<keyword evidence="4" id="KW-1185">Reference proteome</keyword>
<dbReference type="OrthoDB" id="9811423at2"/>
<dbReference type="STRING" id="1653334.GA0071312_0418"/>
<evidence type="ECO:0000313" key="2">
    <source>
        <dbReference type="EMBL" id="SCC78659.1"/>
    </source>
</evidence>
<sequence>MSSASSPCIKVCLIDDETGLCEGCGRTRHEIAGWGRLSETERLGIMAGLEARMRKAFLGEDASVEQEPGSARRDG</sequence>
<protein>
    <submittedName>
        <fullName evidence="1">Alpha-ribazole-5'-phosphate phosphatase subunit CblX</fullName>
    </submittedName>
</protein>
<dbReference type="EMBL" id="FMBM01000001">
    <property type="protein sequence ID" value="SCC78659.1"/>
    <property type="molecule type" value="Genomic_DNA"/>
</dbReference>
<gene>
    <name evidence="1" type="primary">cblX</name>
    <name evidence="2" type="ORF">GA0071312_0418</name>
    <name evidence="1" type="ORF">HLUCCO17_02715</name>
</gene>
<reference evidence="1 3" key="1">
    <citation type="submission" date="2015-09" db="EMBL/GenBank/DDBJ databases">
        <title>Identification and resolution of microdiversity through metagenomic sequencing of parallel consortia.</title>
        <authorList>
            <person name="Nelson W.C."/>
            <person name="Romine M.F."/>
            <person name="Lindemann S.R."/>
        </authorList>
    </citation>
    <scope>NUCLEOTIDE SEQUENCE [LARGE SCALE GENOMIC DNA]</scope>
    <source>
        <strain evidence="1">HL-109</strain>
    </source>
</reference>
<dbReference type="Proteomes" id="UP000182800">
    <property type="component" value="Unassembled WGS sequence"/>
</dbReference>
<dbReference type="Proteomes" id="UP000050497">
    <property type="component" value="Unassembled WGS sequence"/>
</dbReference>
<reference evidence="2 4" key="2">
    <citation type="submission" date="2016-08" db="EMBL/GenBank/DDBJ databases">
        <authorList>
            <person name="Varghese N."/>
            <person name="Submissions Spin"/>
        </authorList>
    </citation>
    <scope>NUCLEOTIDE SEQUENCE [LARGE SCALE GENOMIC DNA]</scope>
    <source>
        <strain evidence="2 4">HL-109</strain>
    </source>
</reference>
<dbReference type="PANTHER" id="PTHR35175:SF2">
    <property type="entry name" value="DUF1289 DOMAIN-CONTAINING PROTEIN"/>
    <property type="match status" value="1"/>
</dbReference>
<evidence type="ECO:0000313" key="1">
    <source>
        <dbReference type="EMBL" id="KPQ12088.1"/>
    </source>
</evidence>
<evidence type="ECO:0000313" key="3">
    <source>
        <dbReference type="Proteomes" id="UP000050497"/>
    </source>
</evidence>
<proteinExistence type="predicted"/>
<organism evidence="1 3">
    <name type="scientific">Saliniramus fredricksonii</name>
    <dbReference type="NCBI Taxonomy" id="1653334"/>
    <lineage>
        <taxon>Bacteria</taxon>
        <taxon>Pseudomonadati</taxon>
        <taxon>Pseudomonadota</taxon>
        <taxon>Alphaproteobacteria</taxon>
        <taxon>Hyphomicrobiales</taxon>
        <taxon>Salinarimonadaceae</taxon>
        <taxon>Saliniramus</taxon>
    </lineage>
</organism>
<dbReference type="PANTHER" id="PTHR35175">
    <property type="entry name" value="DUF1289 DOMAIN-CONTAINING PROTEIN"/>
    <property type="match status" value="1"/>
</dbReference>
<evidence type="ECO:0000313" key="4">
    <source>
        <dbReference type="Proteomes" id="UP000182800"/>
    </source>
</evidence>
<name>A0A0P7Y582_9HYPH</name>
<comment type="caution">
    <text evidence="1">The sequence shown here is derived from an EMBL/GenBank/DDBJ whole genome shotgun (WGS) entry which is preliminary data.</text>
</comment>
<dbReference type="RefSeq" id="WP_074443418.1">
    <property type="nucleotide sequence ID" value="NZ_FMBM01000001.1"/>
</dbReference>